<comment type="subunit">
    <text evidence="4 13">Homodimer.</text>
</comment>
<evidence type="ECO:0000256" key="9">
    <source>
        <dbReference type="ARBA" id="ARBA00022756"/>
    </source>
</evidence>
<dbReference type="Pfam" id="PF00202">
    <property type="entry name" value="Aminotran_3"/>
    <property type="match status" value="1"/>
</dbReference>
<dbReference type="GO" id="GO:0005737">
    <property type="term" value="C:cytoplasm"/>
    <property type="evidence" value="ECO:0007669"/>
    <property type="project" value="UniProtKB-SubCell"/>
</dbReference>
<comment type="pathway">
    <text evidence="3 13">Cofactor biosynthesis; biotin biosynthesis; 7,8-diaminononanoate from 8-amino-7-oxononanoate (SAM route): step 1/1.</text>
</comment>
<feature type="binding site" evidence="13">
    <location>
        <position position="71"/>
    </location>
    <ligand>
        <name>substrate</name>
    </ligand>
</feature>
<evidence type="ECO:0000256" key="4">
    <source>
        <dbReference type="ARBA" id="ARBA00011738"/>
    </source>
</evidence>
<dbReference type="GO" id="GO:0030170">
    <property type="term" value="F:pyridoxal phosphate binding"/>
    <property type="evidence" value="ECO:0007669"/>
    <property type="project" value="UniProtKB-UniRule"/>
</dbReference>
<dbReference type="Proteomes" id="UP000037939">
    <property type="component" value="Unassembled WGS sequence"/>
</dbReference>
<feature type="binding site" evidence="13">
    <location>
        <position position="162"/>
    </location>
    <ligand>
        <name>substrate</name>
    </ligand>
</feature>
<dbReference type="STRING" id="857265.WG78_06585"/>
<name>A0A0N0GQ47_9NEIS</name>
<evidence type="ECO:0000256" key="2">
    <source>
        <dbReference type="ARBA" id="ARBA00004496"/>
    </source>
</evidence>
<evidence type="ECO:0000313" key="15">
    <source>
        <dbReference type="Proteomes" id="UP000037939"/>
    </source>
</evidence>
<comment type="similarity">
    <text evidence="12 13">Belongs to the class-III pyridoxal-phosphate-dependent aminotransferase family. BioA subfamily.</text>
</comment>
<dbReference type="UniPathway" id="UPA00078">
    <property type="reaction ID" value="UER00160"/>
</dbReference>
<evidence type="ECO:0000256" key="13">
    <source>
        <dbReference type="HAMAP-Rule" id="MF_00834"/>
    </source>
</evidence>
<keyword evidence="7 13" id="KW-0808">Transferase</keyword>
<keyword evidence="9 13" id="KW-0093">Biotin biosynthesis</keyword>
<dbReference type="InterPro" id="IPR015424">
    <property type="entry name" value="PyrdxlP-dep_Trfase"/>
</dbReference>
<feature type="site" description="Participates in the substrate recognition with KAPA and in a stacking interaction with the adenine ring of SAM" evidence="13">
    <location>
        <position position="34"/>
    </location>
</feature>
<keyword evidence="10 13" id="KW-0663">Pyridoxal phosphate</keyword>
<comment type="cofactor">
    <cofactor evidence="1 13">
        <name>pyridoxal 5'-phosphate</name>
        <dbReference type="ChEBI" id="CHEBI:597326"/>
    </cofactor>
</comment>
<comment type="catalytic activity">
    <reaction evidence="11 13">
        <text>(8S)-8-amino-7-oxononanoate + S-adenosyl-L-methionine = S-adenosyl-4-methylsulfanyl-2-oxobutanoate + (7R,8S)-7,8-diammoniononanoate</text>
        <dbReference type="Rhea" id="RHEA:16861"/>
        <dbReference type="ChEBI" id="CHEBI:16490"/>
        <dbReference type="ChEBI" id="CHEBI:59789"/>
        <dbReference type="ChEBI" id="CHEBI:149468"/>
        <dbReference type="ChEBI" id="CHEBI:149469"/>
        <dbReference type="EC" id="2.6.1.62"/>
    </reaction>
</comment>
<evidence type="ECO:0000256" key="1">
    <source>
        <dbReference type="ARBA" id="ARBA00001933"/>
    </source>
</evidence>
<dbReference type="InterPro" id="IPR005814">
    <property type="entry name" value="Aminotrans_3"/>
</dbReference>
<dbReference type="GO" id="GO:0009102">
    <property type="term" value="P:biotin biosynthetic process"/>
    <property type="evidence" value="ECO:0007669"/>
    <property type="project" value="UniProtKB-UniRule"/>
</dbReference>
<keyword evidence="15" id="KW-1185">Reference proteome</keyword>
<feature type="binding site" evidence="13">
    <location>
        <position position="417"/>
    </location>
    <ligand>
        <name>substrate</name>
    </ligand>
</feature>
<comment type="function">
    <text evidence="13">Catalyzes the transfer of the alpha-amino group from S-adenosyl-L-methionine (SAM) to 7-keto-8-aminopelargonic acid (KAPA) to form 7,8-diaminopelargonic acid (DAPA). It is the only aminotransferase known to utilize SAM as an amino donor.</text>
</comment>
<dbReference type="NCBIfam" id="TIGR00508">
    <property type="entry name" value="bioA"/>
    <property type="match status" value="1"/>
</dbReference>
<dbReference type="NCBIfam" id="NF004624">
    <property type="entry name" value="PRK05964.1"/>
    <property type="match status" value="1"/>
</dbReference>
<dbReference type="CDD" id="cd00610">
    <property type="entry name" value="OAT_like"/>
    <property type="match status" value="1"/>
</dbReference>
<dbReference type="EC" id="2.6.1.62" evidence="13"/>
<evidence type="ECO:0000256" key="10">
    <source>
        <dbReference type="ARBA" id="ARBA00022898"/>
    </source>
</evidence>
<dbReference type="PATRIC" id="fig|857265.3.peg.1354"/>
<evidence type="ECO:0000256" key="12">
    <source>
        <dbReference type="ARBA" id="ARBA00060970"/>
    </source>
</evidence>
<dbReference type="RefSeq" id="WP_053936978.1">
    <property type="nucleotide sequence ID" value="NZ_LAQT01000003.1"/>
</dbReference>
<dbReference type="EMBL" id="LAQT01000003">
    <property type="protein sequence ID" value="KPC54295.1"/>
    <property type="molecule type" value="Genomic_DNA"/>
</dbReference>
<comment type="subcellular location">
    <subcellularLocation>
        <location evidence="2 13">Cytoplasm</location>
    </subcellularLocation>
</comment>
<feature type="modified residue" description="N6-(pyridoxal phosphate)lysine" evidence="13">
    <location>
        <position position="297"/>
    </location>
</feature>
<dbReference type="AlphaFoldDB" id="A0A0N0GQ47"/>
<feature type="binding site" evidence="13">
    <location>
        <position position="297"/>
    </location>
    <ligand>
        <name>substrate</name>
    </ligand>
</feature>
<dbReference type="PANTHER" id="PTHR42684:SF17">
    <property type="entry name" value="ADENOSYLMETHIONINE-8-AMINO-7-OXONONANOATE AMINOTRANSFERASE"/>
    <property type="match status" value="1"/>
</dbReference>
<evidence type="ECO:0000256" key="5">
    <source>
        <dbReference type="ARBA" id="ARBA00022490"/>
    </source>
</evidence>
<gene>
    <name evidence="13 14" type="primary">bioA</name>
    <name evidence="14" type="ORF">WG78_06585</name>
</gene>
<protein>
    <recommendedName>
        <fullName evidence="13">Adenosylmethionine-8-amino-7-oxononanoate aminotransferase</fullName>
        <ecNumber evidence="13">2.6.1.62</ecNumber>
    </recommendedName>
    <alternativeName>
        <fullName evidence="13">7,8-diamino-pelargonic acid aminotransferase</fullName>
        <shortName evidence="13">DAPA AT</shortName>
        <shortName evidence="13">DAPA aminotransferase</shortName>
    </alternativeName>
    <alternativeName>
        <fullName evidence="13">7,8-diaminononanoate synthase</fullName>
        <shortName evidence="13">DANS</shortName>
    </alternativeName>
    <alternativeName>
        <fullName evidence="13">Diaminopelargonic acid synthase</fullName>
    </alternativeName>
</protein>
<dbReference type="PIRSF" id="PIRSF000521">
    <property type="entry name" value="Transaminase_4ab_Lys_Orn"/>
    <property type="match status" value="1"/>
</dbReference>
<organism evidence="14 15">
    <name type="scientific">Amantichitinum ursilacus</name>
    <dbReference type="NCBI Taxonomy" id="857265"/>
    <lineage>
        <taxon>Bacteria</taxon>
        <taxon>Pseudomonadati</taxon>
        <taxon>Pseudomonadota</taxon>
        <taxon>Betaproteobacteria</taxon>
        <taxon>Neisseriales</taxon>
        <taxon>Chitinibacteraceae</taxon>
        <taxon>Amantichitinum</taxon>
    </lineage>
</organism>
<dbReference type="FunFam" id="3.40.640.10:FF:000078">
    <property type="entry name" value="Adenosylmethionine-8-amino-7-oxononanoate aminotransferase"/>
    <property type="match status" value="1"/>
</dbReference>
<keyword evidence="5 13" id="KW-0963">Cytoplasm</keyword>
<evidence type="ECO:0000256" key="3">
    <source>
        <dbReference type="ARBA" id="ARBA00005063"/>
    </source>
</evidence>
<evidence type="ECO:0000256" key="7">
    <source>
        <dbReference type="ARBA" id="ARBA00022679"/>
    </source>
</evidence>
<dbReference type="Gene3D" id="3.40.640.10">
    <property type="entry name" value="Type I PLP-dependent aspartate aminotransferase-like (Major domain)"/>
    <property type="match status" value="1"/>
</dbReference>
<dbReference type="InterPro" id="IPR015422">
    <property type="entry name" value="PyrdxlP-dep_Trfase_small"/>
</dbReference>
<dbReference type="PANTHER" id="PTHR42684">
    <property type="entry name" value="ADENOSYLMETHIONINE-8-AMINO-7-OXONONANOATE AMINOTRANSFERASE"/>
    <property type="match status" value="1"/>
</dbReference>
<evidence type="ECO:0000256" key="6">
    <source>
        <dbReference type="ARBA" id="ARBA00022576"/>
    </source>
</evidence>
<comment type="caution">
    <text evidence="14">The sequence shown here is derived from an EMBL/GenBank/DDBJ whole genome shotgun (WGS) entry which is preliminary data.</text>
</comment>
<accession>A0A0N0GQ47</accession>
<feature type="binding site" evidence="13">
    <location>
        <position position="268"/>
    </location>
    <ligand>
        <name>pyridoxal 5'-phosphate</name>
        <dbReference type="ChEBI" id="CHEBI:597326"/>
    </ligand>
</feature>
<dbReference type="InterPro" id="IPR005815">
    <property type="entry name" value="BioA"/>
</dbReference>
<dbReference type="OrthoDB" id="3398487at2"/>
<feature type="binding site" evidence="13">
    <location>
        <position position="331"/>
    </location>
    <ligand>
        <name>substrate</name>
    </ligand>
</feature>
<dbReference type="GO" id="GO:0004015">
    <property type="term" value="F:adenosylmethionine-8-amino-7-oxononanoate transaminase activity"/>
    <property type="evidence" value="ECO:0007669"/>
    <property type="project" value="UniProtKB-UniRule"/>
</dbReference>
<evidence type="ECO:0000313" key="14">
    <source>
        <dbReference type="EMBL" id="KPC54295.1"/>
    </source>
</evidence>
<dbReference type="Gene3D" id="3.90.1150.10">
    <property type="entry name" value="Aspartate Aminotransferase, domain 1"/>
    <property type="match status" value="1"/>
</dbReference>
<dbReference type="SUPFAM" id="SSF53383">
    <property type="entry name" value="PLP-dependent transferases"/>
    <property type="match status" value="1"/>
</dbReference>
<sequence length="463" mass="50738">MLEFKLDSQIEHGLAPFGQNDLLARSRAAVWHPCTQMKRLERLPLVPIERGEGAWLIGPDGERYLDAVSSWWVNLFGHGEPRIKNAIKQQLDKLEHVMLAGFTHRPVVELSERLGELTGLGHAFYGSDGASATEIALKMSAHYWKNQGRENKNRFVYLAGSYHGETIGALSVTDVPVFRDAYSGLVRGNFIAPSPDWRLAHANADARDMAEEASVGLAALLAAHHSDIAAVILEPLVQGAAGMAMYHPHYLERARALCDRYQVHLIADEIAVGFGRTGSLFACEQANIKPDLLCLSKGITGGFLPLATVLSTDEIYDAFYDEEVGRGFLHSHSYTGNPLACAAALAVLDIFRDDHVIAANAERAARWGEQFEVLAEHAQVKHFRNTGMIWAFDVVDALPGFAQRMFSAALQQGLLLRPIGNTVYFMPPYVMTDDEAALLARGAGEALEQALAGPEEWDDAPVA</sequence>
<dbReference type="PROSITE" id="PS00600">
    <property type="entry name" value="AA_TRANSFER_CLASS_3"/>
    <property type="match status" value="1"/>
</dbReference>
<keyword evidence="6 13" id="KW-0032">Aminotransferase</keyword>
<feature type="binding site" evidence="13">
    <location>
        <begin position="332"/>
        <end position="333"/>
    </location>
    <ligand>
        <name>pyridoxal 5'-phosphate</name>
        <dbReference type="ChEBI" id="CHEBI:597326"/>
    </ligand>
</feature>
<proteinExistence type="inferred from homology"/>
<keyword evidence="8 13" id="KW-0949">S-adenosyl-L-methionine</keyword>
<evidence type="ECO:0000256" key="8">
    <source>
        <dbReference type="ARBA" id="ARBA00022691"/>
    </source>
</evidence>
<dbReference type="InterPro" id="IPR049704">
    <property type="entry name" value="Aminotrans_3_PPA_site"/>
</dbReference>
<evidence type="ECO:0000256" key="11">
    <source>
        <dbReference type="ARBA" id="ARBA00048449"/>
    </source>
</evidence>
<feature type="binding site" evidence="13">
    <location>
        <begin position="129"/>
        <end position="130"/>
    </location>
    <ligand>
        <name>pyridoxal 5'-phosphate</name>
        <dbReference type="ChEBI" id="CHEBI:597326"/>
    </ligand>
</feature>
<dbReference type="HAMAP" id="MF_00834">
    <property type="entry name" value="BioA"/>
    <property type="match status" value="1"/>
</dbReference>
<reference evidence="14 15" key="1">
    <citation type="submission" date="2015-07" db="EMBL/GenBank/DDBJ databases">
        <title>Draft genome sequence of the Amantichitinum ursilacus IGB-41, a new chitin-degrading bacterium.</title>
        <authorList>
            <person name="Kirstahler P."/>
            <person name="Guenther M."/>
            <person name="Grumaz C."/>
            <person name="Rupp S."/>
            <person name="Zibek S."/>
            <person name="Sohn K."/>
        </authorList>
    </citation>
    <scope>NUCLEOTIDE SEQUENCE [LARGE SCALE GENOMIC DNA]</scope>
    <source>
        <strain evidence="14 15">IGB-41</strain>
    </source>
</reference>
<dbReference type="InterPro" id="IPR015421">
    <property type="entry name" value="PyrdxlP-dep_Trfase_major"/>
</dbReference>